<name>A0A183VGU4_TOXCA</name>
<feature type="domain" description="DUF4440" evidence="1">
    <location>
        <begin position="21"/>
        <end position="112"/>
    </location>
</feature>
<reference evidence="2 3" key="2">
    <citation type="submission" date="2018-11" db="EMBL/GenBank/DDBJ databases">
        <authorList>
            <consortium name="Pathogen Informatics"/>
        </authorList>
    </citation>
    <scope>NUCLEOTIDE SEQUENCE [LARGE SCALE GENOMIC DNA]</scope>
</reference>
<protein>
    <submittedName>
        <fullName evidence="4">DUF4440 domain-containing protein</fullName>
    </submittedName>
</protein>
<dbReference type="Proteomes" id="UP000050794">
    <property type="component" value="Unassembled WGS sequence"/>
</dbReference>
<evidence type="ECO:0000313" key="4">
    <source>
        <dbReference type="WBParaSite" id="TCNE_0001996801-mRNA-1"/>
    </source>
</evidence>
<dbReference type="InterPro" id="IPR027843">
    <property type="entry name" value="DUF4440"/>
</dbReference>
<dbReference type="WBParaSite" id="TCNE_0001996801-mRNA-1">
    <property type="protein sequence ID" value="TCNE_0001996801-mRNA-1"/>
    <property type="gene ID" value="TCNE_0001996801"/>
</dbReference>
<evidence type="ECO:0000313" key="2">
    <source>
        <dbReference type="EMBL" id="VDM51285.1"/>
    </source>
</evidence>
<organism evidence="3 4">
    <name type="scientific">Toxocara canis</name>
    <name type="common">Canine roundworm</name>
    <dbReference type="NCBI Taxonomy" id="6265"/>
    <lineage>
        <taxon>Eukaryota</taxon>
        <taxon>Metazoa</taxon>
        <taxon>Ecdysozoa</taxon>
        <taxon>Nematoda</taxon>
        <taxon>Chromadorea</taxon>
        <taxon>Rhabditida</taxon>
        <taxon>Spirurina</taxon>
        <taxon>Ascaridomorpha</taxon>
        <taxon>Ascaridoidea</taxon>
        <taxon>Toxocaridae</taxon>
        <taxon>Toxocara</taxon>
    </lineage>
</organism>
<sequence length="124" mass="13913">MHSGVAEFQKLHEHFIALRKAGKENETLKYCTEGCYFMSPFSEPQSAKDAIKTMKDPKLQEMSKGEVTLTVDEVQVSGDFAGDRGRFVVKDKDGEKKGSYLCIWRKDGSSWKAASICITVQMPI</sequence>
<dbReference type="InterPro" id="IPR032710">
    <property type="entry name" value="NTF2-like_dom_sf"/>
</dbReference>
<reference evidence="4" key="1">
    <citation type="submission" date="2016-06" db="UniProtKB">
        <authorList>
            <consortium name="WormBaseParasite"/>
        </authorList>
    </citation>
    <scope>IDENTIFICATION</scope>
</reference>
<gene>
    <name evidence="2" type="ORF">TCNE_LOCUS19964</name>
</gene>
<dbReference type="AlphaFoldDB" id="A0A183VGU4"/>
<proteinExistence type="predicted"/>
<dbReference type="SUPFAM" id="SSF54427">
    <property type="entry name" value="NTF2-like"/>
    <property type="match status" value="1"/>
</dbReference>
<accession>A0A183VGU4</accession>
<evidence type="ECO:0000313" key="3">
    <source>
        <dbReference type="Proteomes" id="UP000050794"/>
    </source>
</evidence>
<dbReference type="EMBL" id="UYWY01027844">
    <property type="protein sequence ID" value="VDM51285.1"/>
    <property type="molecule type" value="Genomic_DNA"/>
</dbReference>
<evidence type="ECO:0000259" key="1">
    <source>
        <dbReference type="Pfam" id="PF14534"/>
    </source>
</evidence>
<dbReference type="Pfam" id="PF14534">
    <property type="entry name" value="DUF4440"/>
    <property type="match status" value="1"/>
</dbReference>
<dbReference type="Gene3D" id="3.10.450.50">
    <property type="match status" value="1"/>
</dbReference>
<keyword evidence="3" id="KW-1185">Reference proteome</keyword>